<keyword evidence="1" id="KW-0472">Membrane</keyword>
<accession>A0A512RQY6</accession>
<protein>
    <submittedName>
        <fullName evidence="2">Uncharacterized protein</fullName>
    </submittedName>
</protein>
<dbReference type="EMBL" id="BKAU01000005">
    <property type="protein sequence ID" value="GEP98102.1"/>
    <property type="molecule type" value="Genomic_DNA"/>
</dbReference>
<reference evidence="2 3" key="1">
    <citation type="submission" date="2019-07" db="EMBL/GenBank/DDBJ databases">
        <title>Whole genome shotgun sequence of Chitinophaga cymbidii NBRC 109752.</title>
        <authorList>
            <person name="Hosoyama A."/>
            <person name="Uohara A."/>
            <person name="Ohji S."/>
            <person name="Ichikawa N."/>
        </authorList>
    </citation>
    <scope>NUCLEOTIDE SEQUENCE [LARGE SCALE GENOMIC DNA]</scope>
    <source>
        <strain evidence="2 3">NBRC 109752</strain>
    </source>
</reference>
<dbReference type="AlphaFoldDB" id="A0A512RQY6"/>
<keyword evidence="1" id="KW-1133">Transmembrane helix</keyword>
<proteinExistence type="predicted"/>
<name>A0A512RQY6_9BACT</name>
<evidence type="ECO:0000256" key="1">
    <source>
        <dbReference type="SAM" id="Phobius"/>
    </source>
</evidence>
<feature type="transmembrane region" description="Helical" evidence="1">
    <location>
        <begin position="31"/>
        <end position="48"/>
    </location>
</feature>
<comment type="caution">
    <text evidence="2">The sequence shown here is derived from an EMBL/GenBank/DDBJ whole genome shotgun (WGS) entry which is preliminary data.</text>
</comment>
<evidence type="ECO:0000313" key="2">
    <source>
        <dbReference type="EMBL" id="GEP98102.1"/>
    </source>
</evidence>
<dbReference type="Proteomes" id="UP000321436">
    <property type="component" value="Unassembled WGS sequence"/>
</dbReference>
<sequence length="63" mass="7303">MVYEMRKKKFHSGGDAGMGWERDLRDAEKDLHNWIGVFLILVLIPFGSREPTLVYKGVANFVY</sequence>
<keyword evidence="3" id="KW-1185">Reference proteome</keyword>
<keyword evidence="1" id="KW-0812">Transmembrane</keyword>
<organism evidence="2 3">
    <name type="scientific">Chitinophaga cymbidii</name>
    <dbReference type="NCBI Taxonomy" id="1096750"/>
    <lineage>
        <taxon>Bacteria</taxon>
        <taxon>Pseudomonadati</taxon>
        <taxon>Bacteroidota</taxon>
        <taxon>Chitinophagia</taxon>
        <taxon>Chitinophagales</taxon>
        <taxon>Chitinophagaceae</taxon>
        <taxon>Chitinophaga</taxon>
    </lineage>
</organism>
<evidence type="ECO:0000313" key="3">
    <source>
        <dbReference type="Proteomes" id="UP000321436"/>
    </source>
</evidence>
<gene>
    <name evidence="2" type="ORF">CCY01nite_43620</name>
</gene>